<keyword evidence="2" id="KW-0521">NADP</keyword>
<dbReference type="PANTHER" id="PTHR43827:SF3">
    <property type="entry name" value="NADP-DEPENDENT OXIDOREDUCTASE DOMAIN-CONTAINING PROTEIN"/>
    <property type="match status" value="1"/>
</dbReference>
<sequence>MTKTKTIRLSSGYEMPIVGYGLWKVPNDKCADSVYHAIKLGYRHFDGAYDYQNSSEAGAGIRKAIQDGLVKREEIFVTSKLWNNYHRRDRAIEMAKAENDAWGLGYLDLYLIHFPLAQKYIPPSELSHPGFWTDSAQKNVAPLDRVPVAETWAALETLARTKDNPSGIFRSLGVANFNAMLLYDLLAGYEKVRPAMLQVEHHPYLAQPDLVKMAHENNVAVTAYSSFGPQSFIELGSQAAKEATSLLEHSVVKKIADKHGKTPAQVLLRWSTQRDVIVIPKSNNPDRLAQNLDCSSFDLTKGDLEAISGLDRGLRFNDPGTSLDPPIRVFA</sequence>
<dbReference type="GO" id="GO:0016616">
    <property type="term" value="F:oxidoreductase activity, acting on the CH-OH group of donors, NAD or NADP as acceptor"/>
    <property type="evidence" value="ECO:0007669"/>
    <property type="project" value="UniProtKB-ARBA"/>
</dbReference>
<dbReference type="AlphaFoldDB" id="A0AAJ0FQL8"/>
<evidence type="ECO:0000256" key="4">
    <source>
        <dbReference type="PIRSR" id="PIRSR000097-1"/>
    </source>
</evidence>
<protein>
    <submittedName>
        <fullName evidence="8">NADP-dependent oxidoreductase domain-containing protein</fullName>
    </submittedName>
</protein>
<organism evidence="8 9">
    <name type="scientific">Phialemonium atrogriseum</name>
    <dbReference type="NCBI Taxonomy" id="1093897"/>
    <lineage>
        <taxon>Eukaryota</taxon>
        <taxon>Fungi</taxon>
        <taxon>Dikarya</taxon>
        <taxon>Ascomycota</taxon>
        <taxon>Pezizomycotina</taxon>
        <taxon>Sordariomycetes</taxon>
        <taxon>Sordariomycetidae</taxon>
        <taxon>Cephalothecales</taxon>
        <taxon>Cephalothecaceae</taxon>
        <taxon>Phialemonium</taxon>
    </lineage>
</organism>
<proteinExistence type="inferred from homology"/>
<dbReference type="GeneID" id="85309832"/>
<keyword evidence="3" id="KW-0560">Oxidoreductase</keyword>
<dbReference type="Gene3D" id="3.20.20.100">
    <property type="entry name" value="NADP-dependent oxidoreductase domain"/>
    <property type="match status" value="1"/>
</dbReference>
<dbReference type="PIRSF" id="PIRSF000097">
    <property type="entry name" value="AKR"/>
    <property type="match status" value="1"/>
</dbReference>
<feature type="binding site" evidence="5">
    <location>
        <position position="113"/>
    </location>
    <ligand>
        <name>substrate</name>
    </ligand>
</feature>
<comment type="caution">
    <text evidence="8">The sequence shown here is derived from an EMBL/GenBank/DDBJ whole genome shotgun (WGS) entry which is preliminary data.</text>
</comment>
<evidence type="ECO:0000256" key="1">
    <source>
        <dbReference type="ARBA" id="ARBA00007905"/>
    </source>
</evidence>
<dbReference type="Pfam" id="PF00248">
    <property type="entry name" value="Aldo_ket_red"/>
    <property type="match status" value="1"/>
</dbReference>
<feature type="active site" description="Proton donor" evidence="4">
    <location>
        <position position="51"/>
    </location>
</feature>
<evidence type="ECO:0000259" key="7">
    <source>
        <dbReference type="Pfam" id="PF00248"/>
    </source>
</evidence>
<dbReference type="SUPFAM" id="SSF51430">
    <property type="entry name" value="NAD(P)-linked oxidoreductase"/>
    <property type="match status" value="1"/>
</dbReference>
<dbReference type="InterPro" id="IPR023210">
    <property type="entry name" value="NADP_OxRdtase_dom"/>
</dbReference>
<dbReference type="PRINTS" id="PR00069">
    <property type="entry name" value="ALDKETRDTASE"/>
</dbReference>
<dbReference type="InterPro" id="IPR020471">
    <property type="entry name" value="AKR"/>
</dbReference>
<gene>
    <name evidence="8" type="ORF">QBC33DRAFT_523556</name>
</gene>
<evidence type="ECO:0000313" key="8">
    <source>
        <dbReference type="EMBL" id="KAK1771389.1"/>
    </source>
</evidence>
<evidence type="ECO:0000256" key="2">
    <source>
        <dbReference type="ARBA" id="ARBA00022857"/>
    </source>
</evidence>
<dbReference type="EMBL" id="MU838998">
    <property type="protein sequence ID" value="KAK1771389.1"/>
    <property type="molecule type" value="Genomic_DNA"/>
</dbReference>
<evidence type="ECO:0000313" key="9">
    <source>
        <dbReference type="Proteomes" id="UP001244011"/>
    </source>
</evidence>
<evidence type="ECO:0000256" key="5">
    <source>
        <dbReference type="PIRSR" id="PIRSR000097-2"/>
    </source>
</evidence>
<evidence type="ECO:0000256" key="3">
    <source>
        <dbReference type="ARBA" id="ARBA00023002"/>
    </source>
</evidence>
<dbReference type="InterPro" id="IPR036812">
    <property type="entry name" value="NAD(P)_OxRdtase_dom_sf"/>
</dbReference>
<evidence type="ECO:0000256" key="6">
    <source>
        <dbReference type="PIRSR" id="PIRSR000097-3"/>
    </source>
</evidence>
<dbReference type="Proteomes" id="UP001244011">
    <property type="component" value="Unassembled WGS sequence"/>
</dbReference>
<feature type="domain" description="NADP-dependent oxidoreductase" evidence="7">
    <location>
        <begin position="20"/>
        <end position="310"/>
    </location>
</feature>
<dbReference type="RefSeq" id="XP_060287602.1">
    <property type="nucleotide sequence ID" value="XM_060426645.1"/>
</dbReference>
<name>A0AAJ0FQL8_9PEZI</name>
<feature type="site" description="Lowers pKa of active site Tyr" evidence="6">
    <location>
        <position position="80"/>
    </location>
</feature>
<comment type="similarity">
    <text evidence="1">Belongs to the aldo/keto reductase family.</text>
</comment>
<keyword evidence="9" id="KW-1185">Reference proteome</keyword>
<dbReference type="PANTHER" id="PTHR43827">
    <property type="entry name" value="2,5-DIKETO-D-GLUCONIC ACID REDUCTASE"/>
    <property type="match status" value="1"/>
</dbReference>
<reference evidence="8" key="1">
    <citation type="submission" date="2023-06" db="EMBL/GenBank/DDBJ databases">
        <title>Genome-scale phylogeny and comparative genomics of the fungal order Sordariales.</title>
        <authorList>
            <consortium name="Lawrence Berkeley National Laboratory"/>
            <person name="Hensen N."/>
            <person name="Bonometti L."/>
            <person name="Westerberg I."/>
            <person name="Brannstrom I.O."/>
            <person name="Guillou S."/>
            <person name="Cros-Aarteil S."/>
            <person name="Calhoun S."/>
            <person name="Haridas S."/>
            <person name="Kuo A."/>
            <person name="Mondo S."/>
            <person name="Pangilinan J."/>
            <person name="Riley R."/>
            <person name="Labutti K."/>
            <person name="Andreopoulos B."/>
            <person name="Lipzen A."/>
            <person name="Chen C."/>
            <person name="Yanf M."/>
            <person name="Daum C."/>
            <person name="Ng V."/>
            <person name="Clum A."/>
            <person name="Steindorff A."/>
            <person name="Ohm R."/>
            <person name="Martin F."/>
            <person name="Silar P."/>
            <person name="Natvig D."/>
            <person name="Lalanne C."/>
            <person name="Gautier V."/>
            <person name="Ament-Velasquez S.L."/>
            <person name="Kruys A."/>
            <person name="Hutchinson M.I."/>
            <person name="Powell A.J."/>
            <person name="Barry K."/>
            <person name="Miller A.N."/>
            <person name="Grigoriev I.V."/>
            <person name="Debuchy R."/>
            <person name="Gladieux P."/>
            <person name="Thoren M.H."/>
            <person name="Johannesson H."/>
        </authorList>
    </citation>
    <scope>NUCLEOTIDE SEQUENCE</scope>
    <source>
        <strain evidence="8">8032-3</strain>
    </source>
</reference>
<accession>A0AAJ0FQL8</accession>